<evidence type="ECO:0000313" key="2">
    <source>
        <dbReference type="EMBL" id="EEP79878.1"/>
    </source>
</evidence>
<feature type="compositionally biased region" description="Basic and acidic residues" evidence="1">
    <location>
        <begin position="223"/>
        <end position="234"/>
    </location>
</feature>
<name>C4JQQ7_UNCRE</name>
<protein>
    <submittedName>
        <fullName evidence="2">Uncharacterized protein</fullName>
    </submittedName>
</protein>
<feature type="region of interest" description="Disordered" evidence="1">
    <location>
        <begin position="28"/>
        <end position="57"/>
    </location>
</feature>
<sequence>MVVFFNNHQHSLVPQVIEVLQQLEDDPQRLALERDREPPPPYQSSGETTQPPTPGPPVIDEYAQRCKRRKAHYRSQPGIQFDSQTYREHKRIIYQLDRCRSGRKQTLPFDQSMDLQANAENNVRSRWIEQGIWLDAWGPAWPEGSEPMTTRWRFSRHRPDRFPEPGGRWGHEKKPEEQPDSAPEPQEDQQSKYHGSVFLSGASKPEQSKAAVEDSASPPQPRDSAEASPRDPEASRPYYQFLAQISHEREWIKDELEYKRTRTFDIDAMAYESVKKNWIEDGVWDSEWGDLPGMTWRHEYPMENEADERPYPFVSGFASIKDTQLAPAPGFSGYPRLFGPGALEGAESGRREARARGPFCAPALEPVHPGQDNGGAKALNHPPADANEAQYPEQITNRRLQDVGSPDEQRNIEQAPSAADSCVQDRSQRFVESAQASNSVRNGKKRILNHDEDNEFCEERNSKPPPSKRPRRGRRGQTLINRAASEANANSAGGPQDTNPVARKSIRTTRKTGSAGNEASQNRAGKDVIVNTASRRDGPTEMVVDSPAPPALGKPPLRRSARIAAREKQSRAAIDKPEPPRQKVTKVIQAPTAPLQGRQLRPRTTKVAEGNHPNRRAGRGTSKPKGRMNTNRRRRQ</sequence>
<dbReference type="GeneID" id="8441360"/>
<accession>C4JQQ7</accession>
<dbReference type="InParanoid" id="C4JQQ7"/>
<feature type="compositionally biased region" description="Basic and acidic residues" evidence="1">
    <location>
        <begin position="28"/>
        <end position="38"/>
    </location>
</feature>
<dbReference type="Proteomes" id="UP000002058">
    <property type="component" value="Unassembled WGS sequence"/>
</dbReference>
<dbReference type="VEuPathDB" id="FungiDB:UREG_04724"/>
<evidence type="ECO:0000313" key="3">
    <source>
        <dbReference type="Proteomes" id="UP000002058"/>
    </source>
</evidence>
<feature type="compositionally biased region" description="Basic residues" evidence="1">
    <location>
        <begin position="613"/>
        <end position="636"/>
    </location>
</feature>
<dbReference type="KEGG" id="ure:UREG_04724"/>
<feature type="compositionally biased region" description="Low complexity" evidence="1">
    <location>
        <begin position="483"/>
        <end position="494"/>
    </location>
</feature>
<feature type="compositionally biased region" description="Polar residues" evidence="1">
    <location>
        <begin position="511"/>
        <end position="523"/>
    </location>
</feature>
<dbReference type="HOGENOM" id="CLU_495293_0_0_1"/>
<feature type="region of interest" description="Disordered" evidence="1">
    <location>
        <begin position="361"/>
        <end position="636"/>
    </location>
</feature>
<dbReference type="OrthoDB" id="5401786at2759"/>
<evidence type="ECO:0000256" key="1">
    <source>
        <dbReference type="SAM" id="MobiDB-lite"/>
    </source>
</evidence>
<dbReference type="AlphaFoldDB" id="C4JQQ7"/>
<dbReference type="RefSeq" id="XP_002545207.1">
    <property type="nucleotide sequence ID" value="XM_002545161.1"/>
</dbReference>
<gene>
    <name evidence="2" type="ORF">UREG_04724</name>
</gene>
<reference evidence="3" key="1">
    <citation type="journal article" date="2009" name="Genome Res.">
        <title>Comparative genomic analyses of the human fungal pathogens Coccidioides and their relatives.</title>
        <authorList>
            <person name="Sharpton T.J."/>
            <person name="Stajich J.E."/>
            <person name="Rounsley S.D."/>
            <person name="Gardner M.J."/>
            <person name="Wortman J.R."/>
            <person name="Jordar V.S."/>
            <person name="Maiti R."/>
            <person name="Kodira C.D."/>
            <person name="Neafsey D.E."/>
            <person name="Zeng Q."/>
            <person name="Hung C.-Y."/>
            <person name="McMahan C."/>
            <person name="Muszewska A."/>
            <person name="Grynberg M."/>
            <person name="Mandel M.A."/>
            <person name="Kellner E.M."/>
            <person name="Barker B.M."/>
            <person name="Galgiani J.N."/>
            <person name="Orbach M.J."/>
            <person name="Kirkland T.N."/>
            <person name="Cole G.T."/>
            <person name="Henn M.R."/>
            <person name="Birren B.W."/>
            <person name="Taylor J.W."/>
        </authorList>
    </citation>
    <scope>NUCLEOTIDE SEQUENCE [LARGE SCALE GENOMIC DNA]</scope>
    <source>
        <strain evidence="3">UAMH 1704</strain>
    </source>
</reference>
<dbReference type="STRING" id="336963.C4JQQ7"/>
<dbReference type="EMBL" id="CH476616">
    <property type="protein sequence ID" value="EEP79878.1"/>
    <property type="molecule type" value="Genomic_DNA"/>
</dbReference>
<feature type="region of interest" description="Disordered" evidence="1">
    <location>
        <begin position="152"/>
        <end position="236"/>
    </location>
</feature>
<organism evidence="2 3">
    <name type="scientific">Uncinocarpus reesii (strain UAMH 1704)</name>
    <dbReference type="NCBI Taxonomy" id="336963"/>
    <lineage>
        <taxon>Eukaryota</taxon>
        <taxon>Fungi</taxon>
        <taxon>Dikarya</taxon>
        <taxon>Ascomycota</taxon>
        <taxon>Pezizomycotina</taxon>
        <taxon>Eurotiomycetes</taxon>
        <taxon>Eurotiomycetidae</taxon>
        <taxon>Onygenales</taxon>
        <taxon>Onygenaceae</taxon>
        <taxon>Uncinocarpus</taxon>
    </lineage>
</organism>
<dbReference type="eggNOG" id="ENOG502T11J">
    <property type="taxonomic scope" value="Eukaryota"/>
</dbReference>
<dbReference type="OMA" id="ENNVRSR"/>
<feature type="compositionally biased region" description="Basic residues" evidence="1">
    <location>
        <begin position="466"/>
        <end position="475"/>
    </location>
</feature>
<keyword evidence="3" id="KW-1185">Reference proteome</keyword>
<proteinExistence type="predicted"/>
<feature type="compositionally biased region" description="Basic and acidic residues" evidence="1">
    <location>
        <begin position="564"/>
        <end position="581"/>
    </location>
</feature>